<name>A0A3S5CGS2_9PLAT</name>
<evidence type="ECO:0000256" key="1">
    <source>
        <dbReference type="SAM" id="MobiDB-lite"/>
    </source>
</evidence>
<gene>
    <name evidence="3" type="ORF">PXEA_LOCUS568</name>
</gene>
<dbReference type="EMBL" id="CAAALY010001054">
    <property type="protein sequence ID" value="VEL07128.1"/>
    <property type="molecule type" value="Genomic_DNA"/>
</dbReference>
<evidence type="ECO:0000313" key="3">
    <source>
        <dbReference type="EMBL" id="VEL07128.1"/>
    </source>
</evidence>
<feature type="chain" id="PRO_5018668539" evidence="2">
    <location>
        <begin position="39"/>
        <end position="269"/>
    </location>
</feature>
<organism evidence="3 4">
    <name type="scientific">Protopolystoma xenopodis</name>
    <dbReference type="NCBI Taxonomy" id="117903"/>
    <lineage>
        <taxon>Eukaryota</taxon>
        <taxon>Metazoa</taxon>
        <taxon>Spiralia</taxon>
        <taxon>Lophotrochozoa</taxon>
        <taxon>Platyhelminthes</taxon>
        <taxon>Monogenea</taxon>
        <taxon>Polyopisthocotylea</taxon>
        <taxon>Polystomatidea</taxon>
        <taxon>Polystomatidae</taxon>
        <taxon>Protopolystoma</taxon>
    </lineage>
</organism>
<feature type="compositionally biased region" description="Polar residues" evidence="1">
    <location>
        <begin position="87"/>
        <end position="104"/>
    </location>
</feature>
<feature type="region of interest" description="Disordered" evidence="1">
    <location>
        <begin position="158"/>
        <end position="219"/>
    </location>
</feature>
<feature type="signal peptide" evidence="2">
    <location>
        <begin position="1"/>
        <end position="38"/>
    </location>
</feature>
<reference evidence="3" key="1">
    <citation type="submission" date="2018-11" db="EMBL/GenBank/DDBJ databases">
        <authorList>
            <consortium name="Pathogen Informatics"/>
        </authorList>
    </citation>
    <scope>NUCLEOTIDE SEQUENCE</scope>
</reference>
<accession>A0A3S5CGS2</accession>
<comment type="caution">
    <text evidence="3">The sequence shown here is derived from an EMBL/GenBank/DDBJ whole genome shotgun (WGS) entry which is preliminary data.</text>
</comment>
<protein>
    <submittedName>
        <fullName evidence="3">Uncharacterized protein</fullName>
    </submittedName>
</protein>
<feature type="compositionally biased region" description="Low complexity" evidence="1">
    <location>
        <begin position="206"/>
        <end position="219"/>
    </location>
</feature>
<feature type="compositionally biased region" description="Polar residues" evidence="1">
    <location>
        <begin position="195"/>
        <end position="205"/>
    </location>
</feature>
<evidence type="ECO:0000256" key="2">
    <source>
        <dbReference type="SAM" id="SignalP"/>
    </source>
</evidence>
<feature type="region of interest" description="Disordered" evidence="1">
    <location>
        <begin position="76"/>
        <end position="106"/>
    </location>
</feature>
<keyword evidence="2" id="KW-0732">Signal</keyword>
<keyword evidence="4" id="KW-1185">Reference proteome</keyword>
<dbReference type="AlphaFoldDB" id="A0A3S5CGS2"/>
<dbReference type="Proteomes" id="UP000784294">
    <property type="component" value="Unassembled WGS sequence"/>
</dbReference>
<evidence type="ECO:0000313" key="4">
    <source>
        <dbReference type="Proteomes" id="UP000784294"/>
    </source>
</evidence>
<proteinExistence type="predicted"/>
<sequence length="269" mass="28502">MPAKRLGMYHVHGPTVEMMMHTMNSGLVFLLTLPLIQATSAGARLSTRVAPPRPPPPRIPRSFAISPPSVVVNASEGERVPDGHSSLKLSQPNSGYDNMPSSPRSPEVVAVPSRLVLLPNASSLVAWTNGYHPPATVTSVEQAAMRLGAAYAAAYAGLKSSPNSQRRPNSGGERSLRTLNDVDPSPGKLSDWTGRPSSHLSQLPISVQPTSSGLSTSSVASPTLDEALLLPPSLPESSPPPLFQRTIQTPSRPPRKVIHAQLPLCVAHN</sequence>